<proteinExistence type="predicted"/>
<keyword evidence="1" id="KW-0812">Transmembrane</keyword>
<keyword evidence="1" id="KW-0472">Membrane</keyword>
<name>A0A915MLP4_MELJA</name>
<reference evidence="3" key="1">
    <citation type="submission" date="2022-11" db="UniProtKB">
        <authorList>
            <consortium name="WormBaseParasite"/>
        </authorList>
    </citation>
    <scope>IDENTIFICATION</scope>
</reference>
<keyword evidence="1" id="KW-1133">Transmembrane helix</keyword>
<feature type="transmembrane region" description="Helical" evidence="1">
    <location>
        <begin position="14"/>
        <end position="32"/>
    </location>
</feature>
<organism evidence="2 3">
    <name type="scientific">Meloidogyne javanica</name>
    <name type="common">Root-knot nematode worm</name>
    <dbReference type="NCBI Taxonomy" id="6303"/>
    <lineage>
        <taxon>Eukaryota</taxon>
        <taxon>Metazoa</taxon>
        <taxon>Ecdysozoa</taxon>
        <taxon>Nematoda</taxon>
        <taxon>Chromadorea</taxon>
        <taxon>Rhabditida</taxon>
        <taxon>Tylenchina</taxon>
        <taxon>Tylenchomorpha</taxon>
        <taxon>Tylenchoidea</taxon>
        <taxon>Meloidogynidae</taxon>
        <taxon>Meloidogyninae</taxon>
        <taxon>Meloidogyne</taxon>
        <taxon>Meloidogyne incognita group</taxon>
    </lineage>
</organism>
<protein>
    <submittedName>
        <fullName evidence="3">Uncharacterized protein</fullName>
    </submittedName>
</protein>
<dbReference type="Proteomes" id="UP000887561">
    <property type="component" value="Unplaced"/>
</dbReference>
<evidence type="ECO:0000313" key="3">
    <source>
        <dbReference type="WBParaSite" id="scaffold40400_cov431.g23705"/>
    </source>
</evidence>
<accession>A0A915MLP4</accession>
<keyword evidence="2" id="KW-1185">Reference proteome</keyword>
<dbReference type="AlphaFoldDB" id="A0A915MLP4"/>
<evidence type="ECO:0000256" key="1">
    <source>
        <dbReference type="SAM" id="Phobius"/>
    </source>
</evidence>
<evidence type="ECO:0000313" key="2">
    <source>
        <dbReference type="Proteomes" id="UP000887561"/>
    </source>
</evidence>
<sequence length="61" mass="6932">DGLDENARRFFPNFVTSVIALTIFCIACAFTFRVHNENKQKISIDWIRSKPLVACAGIILF</sequence>
<dbReference type="WBParaSite" id="scaffold40400_cov431.g23705">
    <property type="protein sequence ID" value="scaffold40400_cov431.g23705"/>
    <property type="gene ID" value="scaffold40400_cov431.g23705"/>
</dbReference>